<evidence type="ECO:0000256" key="4">
    <source>
        <dbReference type="ARBA" id="ARBA00022741"/>
    </source>
</evidence>
<sequence length="341" mass="37458">MGLVCLSVRPDVASFIFCGPTGVGKTELCKALAAAYFGSEDAMIRLDMSEYMEKHTVAKLIGSPPGYVGYDEESQLCDGVRRRPYTLVLFDECEKAHPDVFNLMLQILEDGRLTDSKGRLVSFKNTLVILTSNCGAKEIEKLMLGGGDMGLSSGETLDGPSGGGTGNSFYQNLKSKVIEQLRGFFKPEFLNRLDEVIVFKTLSKLEVGEIAELEFKKTMKRCDERGIVLSLTDRFKSLCVDEGYNPVYGARPLRRAIMRLLEDKLAESFLGDPTTEGEFVLVDVDSSQEVVVLRKHLPELQEASESDDEGSVLVLPSAMPDVQTPVIQQLPKGVVVQPKAA</sequence>
<evidence type="ECO:0000313" key="9">
    <source>
        <dbReference type="EMBL" id="CAK0848142.1"/>
    </source>
</evidence>
<keyword evidence="3" id="KW-0677">Repeat</keyword>
<dbReference type="SMART" id="SM00382">
    <property type="entry name" value="AAA"/>
    <property type="match status" value="1"/>
</dbReference>
<dbReference type="SUPFAM" id="SSF52540">
    <property type="entry name" value="P-loop containing nucleoside triphosphate hydrolases"/>
    <property type="match status" value="1"/>
</dbReference>
<dbReference type="PANTHER" id="PTHR11638:SF155">
    <property type="entry name" value="CHAPERONE PROTEIN CLPC1, CHLOROPLASTIC-LIKE"/>
    <property type="match status" value="1"/>
</dbReference>
<keyword evidence="6" id="KW-0143">Chaperone</keyword>
<keyword evidence="4" id="KW-0547">Nucleotide-binding</keyword>
<name>A0ABN9TR96_9DINO</name>
<dbReference type="InterPro" id="IPR027417">
    <property type="entry name" value="P-loop_NTPase"/>
</dbReference>
<evidence type="ECO:0000313" key="10">
    <source>
        <dbReference type="Proteomes" id="UP001189429"/>
    </source>
</evidence>
<dbReference type="CDD" id="cd19499">
    <property type="entry name" value="RecA-like_ClpB_Hsp104-like"/>
    <property type="match status" value="1"/>
</dbReference>
<dbReference type="EMBL" id="CAUYUJ010014952">
    <property type="protein sequence ID" value="CAK0848142.1"/>
    <property type="molecule type" value="Genomic_DNA"/>
</dbReference>
<keyword evidence="10" id="KW-1185">Reference proteome</keyword>
<dbReference type="PANTHER" id="PTHR11638">
    <property type="entry name" value="ATP-DEPENDENT CLP PROTEASE"/>
    <property type="match status" value="1"/>
</dbReference>
<evidence type="ECO:0000256" key="5">
    <source>
        <dbReference type="ARBA" id="ARBA00022840"/>
    </source>
</evidence>
<evidence type="ECO:0000256" key="6">
    <source>
        <dbReference type="ARBA" id="ARBA00023186"/>
    </source>
</evidence>
<keyword evidence="2" id="KW-0150">Chloroplast</keyword>
<dbReference type="Pfam" id="PF10431">
    <property type="entry name" value="ClpB_D2-small"/>
    <property type="match status" value="1"/>
</dbReference>
<dbReference type="Proteomes" id="UP001189429">
    <property type="component" value="Unassembled WGS sequence"/>
</dbReference>
<gene>
    <name evidence="9" type="ORF">PCOR1329_LOCUS41159</name>
</gene>
<keyword evidence="5" id="KW-0067">ATP-binding</keyword>
<dbReference type="Pfam" id="PF07724">
    <property type="entry name" value="AAA_2"/>
    <property type="match status" value="1"/>
</dbReference>
<dbReference type="InterPro" id="IPR028299">
    <property type="entry name" value="ClpA/B_CS2"/>
</dbReference>
<feature type="domain" description="Clp ATPase C-terminal" evidence="8">
    <location>
        <begin position="202"/>
        <end position="291"/>
    </location>
</feature>
<protein>
    <submittedName>
        <fullName evidence="9">Uncharacterized protein</fullName>
    </submittedName>
</protein>
<evidence type="ECO:0000256" key="3">
    <source>
        <dbReference type="ARBA" id="ARBA00022737"/>
    </source>
</evidence>
<evidence type="ECO:0000259" key="7">
    <source>
        <dbReference type="SMART" id="SM00382"/>
    </source>
</evidence>
<dbReference type="InterPro" id="IPR001270">
    <property type="entry name" value="ClpA/B"/>
</dbReference>
<evidence type="ECO:0000259" key="8">
    <source>
        <dbReference type="SMART" id="SM01086"/>
    </source>
</evidence>
<evidence type="ECO:0000256" key="2">
    <source>
        <dbReference type="ARBA" id="ARBA00022528"/>
    </source>
</evidence>
<comment type="caution">
    <text evidence="9">The sequence shown here is derived from an EMBL/GenBank/DDBJ whole genome shotgun (WGS) entry which is preliminary data.</text>
</comment>
<dbReference type="InterPro" id="IPR050130">
    <property type="entry name" value="ClpA_ClpB"/>
</dbReference>
<evidence type="ECO:0000256" key="1">
    <source>
        <dbReference type="ARBA" id="ARBA00004229"/>
    </source>
</evidence>
<dbReference type="SMART" id="SM01086">
    <property type="entry name" value="ClpB_D2-small"/>
    <property type="match status" value="1"/>
</dbReference>
<organism evidence="9 10">
    <name type="scientific">Prorocentrum cordatum</name>
    <dbReference type="NCBI Taxonomy" id="2364126"/>
    <lineage>
        <taxon>Eukaryota</taxon>
        <taxon>Sar</taxon>
        <taxon>Alveolata</taxon>
        <taxon>Dinophyceae</taxon>
        <taxon>Prorocentrales</taxon>
        <taxon>Prorocentraceae</taxon>
        <taxon>Prorocentrum</taxon>
    </lineage>
</organism>
<dbReference type="PROSITE" id="PS00871">
    <property type="entry name" value="CLPAB_2"/>
    <property type="match status" value="1"/>
</dbReference>
<dbReference type="Gene3D" id="1.10.8.60">
    <property type="match status" value="1"/>
</dbReference>
<feature type="domain" description="AAA+ ATPase" evidence="7">
    <location>
        <begin position="11"/>
        <end position="155"/>
    </location>
</feature>
<dbReference type="InterPro" id="IPR019489">
    <property type="entry name" value="Clp_ATPase_C"/>
</dbReference>
<proteinExistence type="predicted"/>
<dbReference type="PRINTS" id="PR00300">
    <property type="entry name" value="CLPPROTEASEA"/>
</dbReference>
<keyword evidence="2" id="KW-0934">Plastid</keyword>
<dbReference type="InterPro" id="IPR003959">
    <property type="entry name" value="ATPase_AAA_core"/>
</dbReference>
<reference evidence="9" key="1">
    <citation type="submission" date="2023-10" db="EMBL/GenBank/DDBJ databases">
        <authorList>
            <person name="Chen Y."/>
            <person name="Shah S."/>
            <person name="Dougan E. K."/>
            <person name="Thang M."/>
            <person name="Chan C."/>
        </authorList>
    </citation>
    <scope>NUCLEOTIDE SEQUENCE [LARGE SCALE GENOMIC DNA]</scope>
</reference>
<dbReference type="Gene3D" id="3.40.50.300">
    <property type="entry name" value="P-loop containing nucleotide triphosphate hydrolases"/>
    <property type="match status" value="1"/>
</dbReference>
<dbReference type="InterPro" id="IPR003593">
    <property type="entry name" value="AAA+_ATPase"/>
</dbReference>
<comment type="subcellular location">
    <subcellularLocation>
        <location evidence="1">Plastid</location>
        <location evidence="1">Chloroplast</location>
    </subcellularLocation>
</comment>
<accession>A0ABN9TR96</accession>